<dbReference type="InterPro" id="IPR012337">
    <property type="entry name" value="RNaseH-like_sf"/>
</dbReference>
<sequence length="306" mass="36019">MARSIAKRSGEKEKRPFKIKWFSRCFGISTQAYYKRINKQKIEDLETLKIKKLITPIRQKMARYGAKKLYLDLKDDFKKNDIKMGRDRFIHFLRYHNLLIRKTKLYHITTDSKHGFYKSKDLLADLEIKHAEQVFVSDITYIKLASQHAYLALVTDVYSKKIMGYKIDTNMRVKLVKDALEMAVKNRRYKNENLIHHSDRGIQYCCPDFAEFSKSKNIILSTTQNSSPYENAVAERINGILKQEFGLNKTIPNLKTSQKMVKQAIEIYNNQRRHCSLGMKTPEFAHVNQIHKYKSYKKNKIPILVA</sequence>
<dbReference type="EMBL" id="JACRUJ010000010">
    <property type="protein sequence ID" value="MBC5842827.1"/>
    <property type="molecule type" value="Genomic_DNA"/>
</dbReference>
<protein>
    <submittedName>
        <fullName evidence="2">IS3 family transposase</fullName>
    </submittedName>
</protein>
<dbReference type="InterPro" id="IPR048020">
    <property type="entry name" value="Transpos_IS3"/>
</dbReference>
<name>A0ABR7JC95_9FLAO</name>
<evidence type="ECO:0000313" key="2">
    <source>
        <dbReference type="EMBL" id="MBC5842827.1"/>
    </source>
</evidence>
<gene>
    <name evidence="2" type="ORF">H8R23_15565</name>
</gene>
<comment type="caution">
    <text evidence="2">The sequence shown here is derived from an EMBL/GenBank/DDBJ whole genome shotgun (WGS) entry which is preliminary data.</text>
</comment>
<organism evidence="2 3">
    <name type="scientific">Flavobacterium kayseriense</name>
    <dbReference type="NCBI Taxonomy" id="2764714"/>
    <lineage>
        <taxon>Bacteria</taxon>
        <taxon>Pseudomonadati</taxon>
        <taxon>Bacteroidota</taxon>
        <taxon>Flavobacteriia</taxon>
        <taxon>Flavobacteriales</taxon>
        <taxon>Flavobacteriaceae</taxon>
        <taxon>Flavobacterium</taxon>
    </lineage>
</organism>
<dbReference type="PANTHER" id="PTHR46889:SF5">
    <property type="entry name" value="INTEGRASE PROTEIN"/>
    <property type="match status" value="1"/>
</dbReference>
<dbReference type="Gene3D" id="3.30.420.10">
    <property type="entry name" value="Ribonuclease H-like superfamily/Ribonuclease H"/>
    <property type="match status" value="1"/>
</dbReference>
<evidence type="ECO:0000259" key="1">
    <source>
        <dbReference type="PROSITE" id="PS50994"/>
    </source>
</evidence>
<keyword evidence="3" id="KW-1185">Reference proteome</keyword>
<evidence type="ECO:0000313" key="3">
    <source>
        <dbReference type="Proteomes" id="UP000629963"/>
    </source>
</evidence>
<dbReference type="PANTHER" id="PTHR46889">
    <property type="entry name" value="TRANSPOSASE INSF FOR INSERTION SEQUENCE IS3B-RELATED"/>
    <property type="match status" value="1"/>
</dbReference>
<dbReference type="PROSITE" id="PS50994">
    <property type="entry name" value="INTEGRASE"/>
    <property type="match status" value="1"/>
</dbReference>
<dbReference type="InterPro" id="IPR036397">
    <property type="entry name" value="RNaseH_sf"/>
</dbReference>
<dbReference type="SUPFAM" id="SSF53098">
    <property type="entry name" value="Ribonuclease H-like"/>
    <property type="match status" value="1"/>
</dbReference>
<dbReference type="Pfam" id="PF00665">
    <property type="entry name" value="rve"/>
    <property type="match status" value="1"/>
</dbReference>
<dbReference type="NCBIfam" id="NF033516">
    <property type="entry name" value="transpos_IS3"/>
    <property type="match status" value="1"/>
</dbReference>
<reference evidence="2 3" key="1">
    <citation type="submission" date="2020-08" db="EMBL/GenBank/DDBJ databases">
        <title>Description of novel Flavobacterium F-380 isolate.</title>
        <authorList>
            <person name="Saticioglu I.B."/>
            <person name="Duman M."/>
            <person name="Altun S."/>
        </authorList>
    </citation>
    <scope>NUCLEOTIDE SEQUENCE [LARGE SCALE GENOMIC DNA]</scope>
    <source>
        <strain evidence="2 3">F-380</strain>
    </source>
</reference>
<dbReference type="InterPro" id="IPR001584">
    <property type="entry name" value="Integrase_cat-core"/>
</dbReference>
<feature type="domain" description="Integrase catalytic" evidence="1">
    <location>
        <begin position="126"/>
        <end position="289"/>
    </location>
</feature>
<accession>A0ABR7JC95</accession>
<dbReference type="Proteomes" id="UP000629963">
    <property type="component" value="Unassembled WGS sequence"/>
</dbReference>
<proteinExistence type="predicted"/>
<dbReference type="InterPro" id="IPR050900">
    <property type="entry name" value="Transposase_IS3/IS150/IS904"/>
</dbReference>